<name>A0A3E4QWD2_9ACTN</name>
<gene>
    <name evidence="8" type="ORF">DXC81_03025</name>
</gene>
<dbReference type="Gene3D" id="3.90.1150.170">
    <property type="match status" value="1"/>
</dbReference>
<dbReference type="GO" id="GO:0030170">
    <property type="term" value="F:pyridoxal phosphate binding"/>
    <property type="evidence" value="ECO:0007669"/>
    <property type="project" value="InterPro"/>
</dbReference>
<accession>A0A3E4QWD2</accession>
<dbReference type="Proteomes" id="UP000260943">
    <property type="component" value="Unassembled WGS sequence"/>
</dbReference>
<evidence type="ECO:0000256" key="3">
    <source>
        <dbReference type="ARBA" id="ARBA00022793"/>
    </source>
</evidence>
<dbReference type="PRINTS" id="PR00800">
    <property type="entry name" value="YHDCRBOXLASE"/>
</dbReference>
<dbReference type="PROSITE" id="PS00392">
    <property type="entry name" value="DDC_GAD_HDC_YDC"/>
    <property type="match status" value="1"/>
</dbReference>
<dbReference type="Pfam" id="PF00282">
    <property type="entry name" value="Pyridoxal_deC"/>
    <property type="match status" value="1"/>
</dbReference>
<proteinExistence type="inferred from homology"/>
<keyword evidence="3" id="KW-0210">Decarboxylase</keyword>
<organism evidence="8 9">
    <name type="scientific">Collinsella tanakaei</name>
    <dbReference type="NCBI Taxonomy" id="626935"/>
    <lineage>
        <taxon>Bacteria</taxon>
        <taxon>Bacillati</taxon>
        <taxon>Actinomycetota</taxon>
        <taxon>Coriobacteriia</taxon>
        <taxon>Coriobacteriales</taxon>
        <taxon>Coriobacteriaceae</taxon>
        <taxon>Collinsella</taxon>
    </lineage>
</organism>
<sequence length="480" mass="52879">MYARGSTQEADVELAAVRFVCELFSRNRHLSEGPIAVEATPEQLQAIADQGIPAQGRPLDEVVAEMQENIIGYGYNIDHARFMGFVPGPVNALSWLGDMMASGYNRHAGSFANYPAGCVAEHELLRWFCDKAGFPQTAGGVFVSGGSMANMTALIAARDAKLDEEDWCRGVAYVSEQTHSSVAKGLHMVGVAPGRIRTIPCHDDFTMDLDALERAICVDEQAGLKPFVIIATAGSTNTGAVGPLPQIADIAQAHNLWMHVDGAIGASVLLTRYRDMLRGIERADSLSWDAHKWLFQTYSCGMVLVRDERTLLSSFSTHPEYLKDLEESAQITNPWDMGPELTRPARGLKLWFTLQVMGSDALSAAVEHGFDLARWAQDELEKNPMVQIVSPAQMAMLNFRYSPEGLSEEQKDVLNARVSHRIVESGDAGVFTTELKGMKVLRICCIHPETTEQVMRETVQRLNECCEVELEALRAEMDAE</sequence>
<protein>
    <submittedName>
        <fullName evidence="8">Aminotransferase class I/II-fold pyridoxal phosphate-dependent enzyme</fullName>
    </submittedName>
</protein>
<dbReference type="InterPro" id="IPR015424">
    <property type="entry name" value="PyrdxlP-dep_Trfase"/>
</dbReference>
<evidence type="ECO:0000313" key="9">
    <source>
        <dbReference type="Proteomes" id="UP000260943"/>
    </source>
</evidence>
<dbReference type="RefSeq" id="WP_117679130.1">
    <property type="nucleotide sequence ID" value="NZ_CALJOO010000120.1"/>
</dbReference>
<evidence type="ECO:0000313" key="8">
    <source>
        <dbReference type="EMBL" id="RGL11114.1"/>
    </source>
</evidence>
<dbReference type="InterPro" id="IPR010977">
    <property type="entry name" value="Aromatic_deC"/>
</dbReference>
<dbReference type="Gene3D" id="3.90.1150.10">
    <property type="entry name" value="Aspartate Aminotransferase, domain 1"/>
    <property type="match status" value="1"/>
</dbReference>
<dbReference type="PANTHER" id="PTHR11999:SF70">
    <property type="entry name" value="MIP05841P"/>
    <property type="match status" value="1"/>
</dbReference>
<comment type="cofactor">
    <cofactor evidence="1 6 7">
        <name>pyridoxal 5'-phosphate</name>
        <dbReference type="ChEBI" id="CHEBI:597326"/>
    </cofactor>
</comment>
<comment type="similarity">
    <text evidence="2 7">Belongs to the group II decarboxylase family.</text>
</comment>
<keyword evidence="4 6" id="KW-0663">Pyridoxal phosphate</keyword>
<keyword evidence="5 7" id="KW-0456">Lyase</keyword>
<dbReference type="GO" id="GO:0019752">
    <property type="term" value="P:carboxylic acid metabolic process"/>
    <property type="evidence" value="ECO:0007669"/>
    <property type="project" value="InterPro"/>
</dbReference>
<dbReference type="AlphaFoldDB" id="A0A3E4QWD2"/>
<dbReference type="SUPFAM" id="SSF53383">
    <property type="entry name" value="PLP-dependent transferases"/>
    <property type="match status" value="1"/>
</dbReference>
<keyword evidence="8" id="KW-0032">Aminotransferase</keyword>
<evidence type="ECO:0000256" key="7">
    <source>
        <dbReference type="RuleBase" id="RU000382"/>
    </source>
</evidence>
<evidence type="ECO:0000256" key="2">
    <source>
        <dbReference type="ARBA" id="ARBA00009533"/>
    </source>
</evidence>
<evidence type="ECO:0000256" key="1">
    <source>
        <dbReference type="ARBA" id="ARBA00001933"/>
    </source>
</evidence>
<dbReference type="InterPro" id="IPR015421">
    <property type="entry name" value="PyrdxlP-dep_Trfase_major"/>
</dbReference>
<dbReference type="GO" id="GO:0004058">
    <property type="term" value="F:aromatic-L-amino-acid decarboxylase activity"/>
    <property type="evidence" value="ECO:0007669"/>
    <property type="project" value="UniProtKB-ARBA"/>
</dbReference>
<dbReference type="InterPro" id="IPR002129">
    <property type="entry name" value="PyrdxlP-dep_de-COase"/>
</dbReference>
<feature type="modified residue" description="N6-(pyridoxal phosphate)lysine" evidence="6">
    <location>
        <position position="292"/>
    </location>
</feature>
<dbReference type="PANTHER" id="PTHR11999">
    <property type="entry name" value="GROUP II PYRIDOXAL-5-PHOSPHATE DECARBOXYLASE"/>
    <property type="match status" value="1"/>
</dbReference>
<dbReference type="GO" id="GO:0006520">
    <property type="term" value="P:amino acid metabolic process"/>
    <property type="evidence" value="ECO:0007669"/>
    <property type="project" value="InterPro"/>
</dbReference>
<dbReference type="InterPro" id="IPR021115">
    <property type="entry name" value="Pyridoxal-P_BS"/>
</dbReference>
<dbReference type="GO" id="GO:0008483">
    <property type="term" value="F:transaminase activity"/>
    <property type="evidence" value="ECO:0007669"/>
    <property type="project" value="UniProtKB-KW"/>
</dbReference>
<comment type="caution">
    <text evidence="8">The sequence shown here is derived from an EMBL/GenBank/DDBJ whole genome shotgun (WGS) entry which is preliminary data.</text>
</comment>
<keyword evidence="8" id="KW-0808">Transferase</keyword>
<evidence type="ECO:0000256" key="4">
    <source>
        <dbReference type="ARBA" id="ARBA00022898"/>
    </source>
</evidence>
<reference evidence="8 9" key="1">
    <citation type="submission" date="2018-08" db="EMBL/GenBank/DDBJ databases">
        <title>A genome reference for cultivated species of the human gut microbiota.</title>
        <authorList>
            <person name="Zou Y."/>
            <person name="Xue W."/>
            <person name="Luo G."/>
        </authorList>
    </citation>
    <scope>NUCLEOTIDE SEQUENCE [LARGE SCALE GENOMIC DNA]</scope>
    <source>
        <strain evidence="8 9">TF08-14</strain>
    </source>
</reference>
<dbReference type="EMBL" id="QSRJ01000003">
    <property type="protein sequence ID" value="RGL11114.1"/>
    <property type="molecule type" value="Genomic_DNA"/>
</dbReference>
<evidence type="ECO:0000256" key="6">
    <source>
        <dbReference type="PIRSR" id="PIRSR602129-50"/>
    </source>
</evidence>
<dbReference type="InterPro" id="IPR015422">
    <property type="entry name" value="PyrdxlP-dep_Trfase_small"/>
</dbReference>
<evidence type="ECO:0000256" key="5">
    <source>
        <dbReference type="ARBA" id="ARBA00023239"/>
    </source>
</evidence>
<dbReference type="Gene3D" id="3.40.640.10">
    <property type="entry name" value="Type I PLP-dependent aspartate aminotransferase-like (Major domain)"/>
    <property type="match status" value="1"/>
</dbReference>